<comment type="caution">
    <text evidence="2">The sequence shown here is derived from an EMBL/GenBank/DDBJ whole genome shotgun (WGS) entry which is preliminary data.</text>
</comment>
<organism evidence="2 3">
    <name type="scientific">Shewanella electrica</name>
    <dbReference type="NCBI Taxonomy" id="515560"/>
    <lineage>
        <taxon>Bacteria</taxon>
        <taxon>Pseudomonadati</taxon>
        <taxon>Pseudomonadota</taxon>
        <taxon>Gammaproteobacteria</taxon>
        <taxon>Alteromonadales</taxon>
        <taxon>Shewanellaceae</taxon>
        <taxon>Shewanella</taxon>
    </lineage>
</organism>
<accession>A0ABT2FHT2</accession>
<evidence type="ECO:0000256" key="1">
    <source>
        <dbReference type="SAM" id="SignalP"/>
    </source>
</evidence>
<dbReference type="Proteomes" id="UP001201549">
    <property type="component" value="Unassembled WGS sequence"/>
</dbReference>
<dbReference type="PANTHER" id="PTHR24118">
    <property type="entry name" value="POTE ANKYRIN DOMAIN"/>
    <property type="match status" value="1"/>
</dbReference>
<dbReference type="InterPro" id="IPR036770">
    <property type="entry name" value="Ankyrin_rpt-contain_sf"/>
</dbReference>
<dbReference type="InterPro" id="IPR002110">
    <property type="entry name" value="Ankyrin_rpt"/>
</dbReference>
<keyword evidence="1" id="KW-0732">Signal</keyword>
<gene>
    <name evidence="2" type="ORF">L9G74_05390</name>
</gene>
<dbReference type="SUPFAM" id="SSF48403">
    <property type="entry name" value="Ankyrin repeat"/>
    <property type="match status" value="1"/>
</dbReference>
<evidence type="ECO:0000313" key="3">
    <source>
        <dbReference type="Proteomes" id="UP001201549"/>
    </source>
</evidence>
<dbReference type="PANTHER" id="PTHR24118:SF100">
    <property type="entry name" value="FYVE-TYPE DOMAIN-CONTAINING PROTEIN"/>
    <property type="match status" value="1"/>
</dbReference>
<keyword evidence="3" id="KW-1185">Reference proteome</keyword>
<name>A0ABT2FHT2_9GAMM</name>
<reference evidence="2 3" key="1">
    <citation type="submission" date="2022-02" db="EMBL/GenBank/DDBJ databases">
        <authorList>
            <person name="Zhuang L."/>
        </authorList>
    </citation>
    <scope>NUCLEOTIDE SEQUENCE [LARGE SCALE GENOMIC DNA]</scope>
    <source>
        <strain evidence="2 3">C32</strain>
    </source>
</reference>
<dbReference type="SMART" id="SM00248">
    <property type="entry name" value="ANK"/>
    <property type="match status" value="4"/>
</dbReference>
<sequence>MPLLATPKRIFSLLLALMSLVALPSSAAEDWLTQDENGQTLLHRIFDGSAWRDKRDIDQQVALTLAFNKGEIDPNLRDKYGYTAAHYAIKHLCVRQGYDRQTQKPTFATDLSLVTLLLKQPQLDPNIRDNYYRSTPLMLLLVSIEEIFRDGCYQRVAAATNALLTHQDLRLNYRNNVDHTLATLLDDWAHEQRFQDHFKQLLAEHQIDVAEHYDLPQSRGMWNTLNNAVNDGRTTLDDYDFYEKAVVSYLAKNADPSYAKDRYPALALVADARNRPYGTNVAVNNQLRAKLSALLLQHGADINDINDRGESVFAIALQSKNLPLVKVLLASPTLEFNTQDNQGNTPIMSYISYQWSSDNFAEMMALLQQHQQAMDMSIKNYQGQTLADMITKVRKSYNKAIFKAWDK</sequence>
<evidence type="ECO:0000313" key="2">
    <source>
        <dbReference type="EMBL" id="MCS4555866.1"/>
    </source>
</evidence>
<protein>
    <submittedName>
        <fullName evidence="2">Ankyrin repeat domain-containing protein</fullName>
    </submittedName>
</protein>
<dbReference type="RefSeq" id="WP_238895278.1">
    <property type="nucleotide sequence ID" value="NZ_JAKOGG010000003.1"/>
</dbReference>
<reference evidence="3" key="2">
    <citation type="submission" date="2023-07" db="EMBL/GenBank/DDBJ databases">
        <title>Shewanella mangrovi sp. nov., an acetaldehyde- degrading bacterium isolated from mangrove sediment.</title>
        <authorList>
            <person name="Liu Y."/>
        </authorList>
    </citation>
    <scope>NUCLEOTIDE SEQUENCE [LARGE SCALE GENOMIC DNA]</scope>
    <source>
        <strain evidence="3">C32</strain>
    </source>
</reference>
<proteinExistence type="predicted"/>
<feature type="signal peptide" evidence="1">
    <location>
        <begin position="1"/>
        <end position="27"/>
    </location>
</feature>
<feature type="chain" id="PRO_5046507780" evidence="1">
    <location>
        <begin position="28"/>
        <end position="407"/>
    </location>
</feature>
<dbReference type="Gene3D" id="1.25.40.20">
    <property type="entry name" value="Ankyrin repeat-containing domain"/>
    <property type="match status" value="2"/>
</dbReference>
<dbReference type="EMBL" id="JAKOGG010000003">
    <property type="protein sequence ID" value="MCS4555866.1"/>
    <property type="molecule type" value="Genomic_DNA"/>
</dbReference>